<dbReference type="Proteomes" id="UP000824782">
    <property type="component" value="Unassembled WGS sequence"/>
</dbReference>
<protein>
    <submittedName>
        <fullName evidence="1">Uncharacterized protein</fullName>
    </submittedName>
</protein>
<keyword evidence="2" id="KW-1185">Reference proteome</keyword>
<proteinExistence type="predicted"/>
<reference evidence="1" key="1">
    <citation type="thesis" date="2020" institute="ProQuest LLC" country="789 East Eisenhower Parkway, Ann Arbor, MI, USA">
        <title>Comparative Genomics and Chromosome Evolution.</title>
        <authorList>
            <person name="Mudd A.B."/>
        </authorList>
    </citation>
    <scope>NUCLEOTIDE SEQUENCE</scope>
    <source>
        <strain evidence="1">237g6f4</strain>
        <tissue evidence="1">Blood</tissue>
    </source>
</reference>
<gene>
    <name evidence="1" type="ORF">GDO81_008124</name>
</gene>
<evidence type="ECO:0000313" key="1">
    <source>
        <dbReference type="EMBL" id="KAG8582583.1"/>
    </source>
</evidence>
<dbReference type="EMBL" id="WNYA01000003">
    <property type="protein sequence ID" value="KAG8582583.1"/>
    <property type="molecule type" value="Genomic_DNA"/>
</dbReference>
<comment type="caution">
    <text evidence="1">The sequence shown here is derived from an EMBL/GenBank/DDBJ whole genome shotgun (WGS) entry which is preliminary data.</text>
</comment>
<sequence>MLRAICPPPVSLPRSPPMSPKSPLLQLLHLSLLPPSLPPPRKICHLNRHTLRNCFLDPSHSHKPLVRLLLSNFPMPRFSTSRSLWVMMTFLT</sequence>
<dbReference type="AlphaFoldDB" id="A0AAV7CC46"/>
<organism evidence="1 2">
    <name type="scientific">Engystomops pustulosus</name>
    <name type="common">Tungara frog</name>
    <name type="synonym">Physalaemus pustulosus</name>
    <dbReference type="NCBI Taxonomy" id="76066"/>
    <lineage>
        <taxon>Eukaryota</taxon>
        <taxon>Metazoa</taxon>
        <taxon>Chordata</taxon>
        <taxon>Craniata</taxon>
        <taxon>Vertebrata</taxon>
        <taxon>Euteleostomi</taxon>
        <taxon>Amphibia</taxon>
        <taxon>Batrachia</taxon>
        <taxon>Anura</taxon>
        <taxon>Neobatrachia</taxon>
        <taxon>Hyloidea</taxon>
        <taxon>Leptodactylidae</taxon>
        <taxon>Leiuperinae</taxon>
        <taxon>Engystomops</taxon>
    </lineage>
</organism>
<name>A0AAV7CC46_ENGPU</name>
<accession>A0AAV7CC46</accession>
<evidence type="ECO:0000313" key="2">
    <source>
        <dbReference type="Proteomes" id="UP000824782"/>
    </source>
</evidence>